<evidence type="ECO:0000313" key="2">
    <source>
        <dbReference type="Proteomes" id="UP000003781"/>
    </source>
</evidence>
<proteinExistence type="predicted"/>
<sequence>MLYFKGGQCPPYFLKFRIKIIVTFKNILKVSS</sequence>
<organism evidence="1 2">
    <name type="scientific">Crocosphaera chwakensis CCY0110</name>
    <dbReference type="NCBI Taxonomy" id="391612"/>
    <lineage>
        <taxon>Bacteria</taxon>
        <taxon>Bacillati</taxon>
        <taxon>Cyanobacteriota</taxon>
        <taxon>Cyanophyceae</taxon>
        <taxon>Oscillatoriophycideae</taxon>
        <taxon>Chroococcales</taxon>
        <taxon>Aphanothecaceae</taxon>
        <taxon>Crocosphaera</taxon>
        <taxon>Crocosphaera chwakensis</taxon>
    </lineage>
</organism>
<dbReference type="EMBL" id="AAXW01000002">
    <property type="protein sequence ID" value="EAZ93856.1"/>
    <property type="molecule type" value="Genomic_DNA"/>
</dbReference>
<comment type="caution">
    <text evidence="1">The sequence shown here is derived from an EMBL/GenBank/DDBJ whole genome shotgun (WGS) entry which is preliminary data.</text>
</comment>
<dbReference type="AlphaFoldDB" id="A3IJ74"/>
<gene>
    <name evidence="1" type="ORF">CY0110_18712</name>
</gene>
<evidence type="ECO:0000313" key="1">
    <source>
        <dbReference type="EMBL" id="EAZ93856.1"/>
    </source>
</evidence>
<keyword evidence="1" id="KW-0560">Oxidoreductase</keyword>
<accession>A3IJ74</accession>
<dbReference type="EC" id="1.3.3.3" evidence="1"/>
<name>A3IJ74_9CHRO</name>
<dbReference type="Proteomes" id="UP000003781">
    <property type="component" value="Unassembled WGS sequence"/>
</dbReference>
<protein>
    <submittedName>
        <fullName evidence="1">Coproporphyrinogen III oxidase</fullName>
        <ecNumber evidence="1">1.3.3.3</ecNumber>
    </submittedName>
</protein>
<reference evidence="1 2" key="1">
    <citation type="submission" date="2007-03" db="EMBL/GenBank/DDBJ databases">
        <authorList>
            <person name="Stal L."/>
            <person name="Ferriera S."/>
            <person name="Johnson J."/>
            <person name="Kravitz S."/>
            <person name="Beeson K."/>
            <person name="Sutton G."/>
            <person name="Rogers Y.-H."/>
            <person name="Friedman R."/>
            <person name="Frazier M."/>
            <person name="Venter J.C."/>
        </authorList>
    </citation>
    <scope>NUCLEOTIDE SEQUENCE [LARGE SCALE GENOMIC DNA]</scope>
    <source>
        <strain evidence="1 2">CCY0110</strain>
    </source>
</reference>
<keyword evidence="2" id="KW-1185">Reference proteome</keyword>
<dbReference type="GO" id="GO:0004109">
    <property type="term" value="F:coproporphyrinogen oxidase activity"/>
    <property type="evidence" value="ECO:0007669"/>
    <property type="project" value="UniProtKB-EC"/>
</dbReference>